<evidence type="ECO:0000313" key="1">
    <source>
        <dbReference type="EMBL" id="KAI3716138.1"/>
    </source>
</evidence>
<reference evidence="1 2" key="2">
    <citation type="journal article" date="2022" name="Mol. Ecol. Resour.">
        <title>The genomes of chicory, endive, great burdock and yacon provide insights into Asteraceae paleo-polyploidization history and plant inulin production.</title>
        <authorList>
            <person name="Fan W."/>
            <person name="Wang S."/>
            <person name="Wang H."/>
            <person name="Wang A."/>
            <person name="Jiang F."/>
            <person name="Liu H."/>
            <person name="Zhao H."/>
            <person name="Xu D."/>
            <person name="Zhang Y."/>
        </authorList>
    </citation>
    <scope>NUCLEOTIDE SEQUENCE [LARGE SCALE GENOMIC DNA]</scope>
    <source>
        <strain evidence="2">cv. Niubang</strain>
    </source>
</reference>
<reference evidence="2" key="1">
    <citation type="journal article" date="2022" name="Mol. Ecol. Resour.">
        <title>The genomes of chicory, endive, great burdock and yacon provide insights into Asteraceae palaeo-polyploidization history and plant inulin production.</title>
        <authorList>
            <person name="Fan W."/>
            <person name="Wang S."/>
            <person name="Wang H."/>
            <person name="Wang A."/>
            <person name="Jiang F."/>
            <person name="Liu H."/>
            <person name="Zhao H."/>
            <person name="Xu D."/>
            <person name="Zhang Y."/>
        </authorList>
    </citation>
    <scope>NUCLEOTIDE SEQUENCE [LARGE SCALE GENOMIC DNA]</scope>
    <source>
        <strain evidence="2">cv. Niubang</strain>
    </source>
</reference>
<organism evidence="1 2">
    <name type="scientific">Arctium lappa</name>
    <name type="common">Greater burdock</name>
    <name type="synonym">Lappa major</name>
    <dbReference type="NCBI Taxonomy" id="4217"/>
    <lineage>
        <taxon>Eukaryota</taxon>
        <taxon>Viridiplantae</taxon>
        <taxon>Streptophyta</taxon>
        <taxon>Embryophyta</taxon>
        <taxon>Tracheophyta</taxon>
        <taxon>Spermatophyta</taxon>
        <taxon>Magnoliopsida</taxon>
        <taxon>eudicotyledons</taxon>
        <taxon>Gunneridae</taxon>
        <taxon>Pentapetalae</taxon>
        <taxon>asterids</taxon>
        <taxon>campanulids</taxon>
        <taxon>Asterales</taxon>
        <taxon>Asteraceae</taxon>
        <taxon>Carduoideae</taxon>
        <taxon>Cardueae</taxon>
        <taxon>Arctiinae</taxon>
        <taxon>Arctium</taxon>
    </lineage>
</organism>
<dbReference type="EMBL" id="CM042053">
    <property type="protein sequence ID" value="KAI3716138.1"/>
    <property type="molecule type" value="Genomic_DNA"/>
</dbReference>
<comment type="caution">
    <text evidence="1">The sequence shown here is derived from an EMBL/GenBank/DDBJ whole genome shotgun (WGS) entry which is preliminary data.</text>
</comment>
<protein>
    <submittedName>
        <fullName evidence="1">Uncharacterized protein</fullName>
    </submittedName>
</protein>
<sequence>MAFNELTSLKQDIFDVLSDILHLQIQHLPHNTHSPKHKNRLEKEARNSRNLSSLFRVFKLIQPKKRSLLWSSISWIHLIDAGNLIFKDIEK</sequence>
<keyword evidence="2" id="KW-1185">Reference proteome</keyword>
<proteinExistence type="predicted"/>
<evidence type="ECO:0000313" key="2">
    <source>
        <dbReference type="Proteomes" id="UP001055879"/>
    </source>
</evidence>
<gene>
    <name evidence="1" type="ORF">L6452_23262</name>
</gene>
<dbReference type="Proteomes" id="UP001055879">
    <property type="component" value="Linkage Group LG07"/>
</dbReference>
<accession>A0ACB9B2G1</accession>
<name>A0ACB9B2G1_ARCLA</name>